<dbReference type="AlphaFoldDB" id="A0AAQ3RUP0"/>
<reference evidence="2 3" key="1">
    <citation type="journal article" date="2023" name="Life. Sci Alliance">
        <title>Evolutionary insights into 3D genome organization and epigenetic landscape of Vigna mungo.</title>
        <authorList>
            <person name="Junaid A."/>
            <person name="Singh B."/>
            <person name="Bhatia S."/>
        </authorList>
    </citation>
    <scope>NUCLEOTIDE SEQUENCE [LARGE SCALE GENOMIC DNA]</scope>
    <source>
        <strain evidence="2">Urdbean</strain>
    </source>
</reference>
<evidence type="ECO:0000259" key="1">
    <source>
        <dbReference type="SMART" id="SM00343"/>
    </source>
</evidence>
<accession>A0AAQ3RUP0</accession>
<protein>
    <recommendedName>
        <fullName evidence="1">CCHC-type domain-containing protein</fullName>
    </recommendedName>
</protein>
<proteinExistence type="predicted"/>
<keyword evidence="3" id="KW-1185">Reference proteome</keyword>
<feature type="domain" description="CCHC-type" evidence="1">
    <location>
        <begin position="197"/>
        <end position="213"/>
    </location>
</feature>
<dbReference type="SMART" id="SM00343">
    <property type="entry name" value="ZnF_C2HC"/>
    <property type="match status" value="2"/>
</dbReference>
<dbReference type="InterPro" id="IPR054722">
    <property type="entry name" value="PolX-like_BBD"/>
</dbReference>
<sequence length="443" mass="50139">MYTALSAKNKVRFIDGTATPPQKEDDSYHAWTRCNNMVVSWLVYSVSPDIRCSILWMDNTQAIWDDLKSRFFQGDLLRISELQNEAAALKQGERTVTEYFTKLCIIWDELDNFRPEPTCSCETKCSCKLTSTIAQRKHEDQILQFLRELNEQYSNIQHVVVVGIVTCSYCGKNGHNESICFKKHGFPANKNTTGKKVCSHCGKTGHTIELCYRKHEFPPGYKLYNGKSFMTTNQDAKNDGLADANDREVRLTQQQYQALMSLINESDQFYNILLTDTGKFVFTLTSHEGKGIISWILDSGATNHVSSSLTHLSSYEKITPVTINLPNGMQTTATHKGIVKIGEHIILKDDLTTNNKIGSVEINGGLYIFRGSTNITQRFTHSIDKHTPAKSDCKNIWHNRLGHLSDQRLEILRQKANLGWVDGFNDSGVLVRNVPKKFLGQKA</sequence>
<dbReference type="Proteomes" id="UP001374535">
    <property type="component" value="Chromosome 6"/>
</dbReference>
<dbReference type="PANTHER" id="PTHR37610:SF55">
    <property type="entry name" value="RETROTRANSPOSON COPIA-LIKE N-TERMINAL DOMAIN-CONTAINING PROTEIN"/>
    <property type="match status" value="1"/>
</dbReference>
<dbReference type="GO" id="GO:0003676">
    <property type="term" value="F:nucleic acid binding"/>
    <property type="evidence" value="ECO:0007669"/>
    <property type="project" value="InterPro"/>
</dbReference>
<feature type="domain" description="CCHC-type" evidence="1">
    <location>
        <begin position="166"/>
        <end position="182"/>
    </location>
</feature>
<dbReference type="Gene3D" id="4.10.60.10">
    <property type="entry name" value="Zinc finger, CCHC-type"/>
    <property type="match status" value="1"/>
</dbReference>
<name>A0AAQ3RUP0_VIGMU</name>
<dbReference type="InterPro" id="IPR001878">
    <property type="entry name" value="Znf_CCHC"/>
</dbReference>
<gene>
    <name evidence="2" type="ORF">V8G54_018510</name>
</gene>
<evidence type="ECO:0000313" key="2">
    <source>
        <dbReference type="EMBL" id="WVZ05164.1"/>
    </source>
</evidence>
<organism evidence="2 3">
    <name type="scientific">Vigna mungo</name>
    <name type="common">Black gram</name>
    <name type="synonym">Phaseolus mungo</name>
    <dbReference type="NCBI Taxonomy" id="3915"/>
    <lineage>
        <taxon>Eukaryota</taxon>
        <taxon>Viridiplantae</taxon>
        <taxon>Streptophyta</taxon>
        <taxon>Embryophyta</taxon>
        <taxon>Tracheophyta</taxon>
        <taxon>Spermatophyta</taxon>
        <taxon>Magnoliopsida</taxon>
        <taxon>eudicotyledons</taxon>
        <taxon>Gunneridae</taxon>
        <taxon>Pentapetalae</taxon>
        <taxon>rosids</taxon>
        <taxon>fabids</taxon>
        <taxon>Fabales</taxon>
        <taxon>Fabaceae</taxon>
        <taxon>Papilionoideae</taxon>
        <taxon>50 kb inversion clade</taxon>
        <taxon>NPAAA clade</taxon>
        <taxon>indigoferoid/millettioid clade</taxon>
        <taxon>Phaseoleae</taxon>
        <taxon>Vigna</taxon>
    </lineage>
</organism>
<evidence type="ECO:0000313" key="3">
    <source>
        <dbReference type="Proteomes" id="UP001374535"/>
    </source>
</evidence>
<dbReference type="PANTHER" id="PTHR37610">
    <property type="entry name" value="CCHC-TYPE DOMAIN-CONTAINING PROTEIN"/>
    <property type="match status" value="1"/>
</dbReference>
<dbReference type="Pfam" id="PF22936">
    <property type="entry name" value="Pol_BBD"/>
    <property type="match status" value="1"/>
</dbReference>
<dbReference type="EMBL" id="CP144695">
    <property type="protein sequence ID" value="WVZ05164.1"/>
    <property type="molecule type" value="Genomic_DNA"/>
</dbReference>
<dbReference type="GO" id="GO:0008270">
    <property type="term" value="F:zinc ion binding"/>
    <property type="evidence" value="ECO:0007669"/>
    <property type="project" value="InterPro"/>
</dbReference>